<accession>A0A238YY45</accession>
<keyword evidence="3" id="KW-1185">Reference proteome</keyword>
<sequence length="157" mass="16948">MLINLSSIGQQVKMLRTQASVTQADLAKRAGVSRATINTLENGGLREIGVNRLFTIVEAAKRLSPAPTTPAATLPDGKARILNLSFPYDWSNPGLDDDILIHNVIERGLFEDIVRITAHYGLARIQSIAAPFAANNPMAAASLHRMLGNISKALQHV</sequence>
<dbReference type="Pfam" id="PF01381">
    <property type="entry name" value="HTH_3"/>
    <property type="match status" value="1"/>
</dbReference>
<dbReference type="SMART" id="SM00530">
    <property type="entry name" value="HTH_XRE"/>
    <property type="match status" value="1"/>
</dbReference>
<evidence type="ECO:0000259" key="1">
    <source>
        <dbReference type="PROSITE" id="PS50943"/>
    </source>
</evidence>
<name>A0A238YY45_9PROT</name>
<dbReference type="Proteomes" id="UP000198305">
    <property type="component" value="Unassembled WGS sequence"/>
</dbReference>
<reference evidence="3" key="1">
    <citation type="submission" date="2017-06" db="EMBL/GenBank/DDBJ databases">
        <authorList>
            <person name="Varghese N."/>
            <person name="Submissions S."/>
        </authorList>
    </citation>
    <scope>NUCLEOTIDE SEQUENCE [LARGE SCALE GENOMIC DNA]</scope>
    <source>
        <strain evidence="3">Ca-68</strain>
    </source>
</reference>
<dbReference type="GO" id="GO:0003677">
    <property type="term" value="F:DNA binding"/>
    <property type="evidence" value="ECO:0007669"/>
    <property type="project" value="InterPro"/>
</dbReference>
<dbReference type="AlphaFoldDB" id="A0A238YY45"/>
<dbReference type="InterPro" id="IPR001387">
    <property type="entry name" value="Cro/C1-type_HTH"/>
</dbReference>
<dbReference type="RefSeq" id="WP_089375051.1">
    <property type="nucleotide sequence ID" value="NZ_FZOA01000003.1"/>
</dbReference>
<proteinExistence type="predicted"/>
<protein>
    <submittedName>
        <fullName evidence="2">Helix-turn-helix domain-containing protein</fullName>
    </submittedName>
</protein>
<dbReference type="SUPFAM" id="SSF47413">
    <property type="entry name" value="lambda repressor-like DNA-binding domains"/>
    <property type="match status" value="1"/>
</dbReference>
<dbReference type="CDD" id="cd00093">
    <property type="entry name" value="HTH_XRE"/>
    <property type="match status" value="1"/>
</dbReference>
<organism evidence="2 3">
    <name type="scientific">Methylobacillus rhizosphaerae</name>
    <dbReference type="NCBI Taxonomy" id="551994"/>
    <lineage>
        <taxon>Bacteria</taxon>
        <taxon>Pseudomonadati</taxon>
        <taxon>Pseudomonadota</taxon>
        <taxon>Betaproteobacteria</taxon>
        <taxon>Nitrosomonadales</taxon>
        <taxon>Methylophilaceae</taxon>
        <taxon>Methylobacillus</taxon>
    </lineage>
</organism>
<dbReference type="EMBL" id="FZOA01000003">
    <property type="protein sequence ID" value="SNR75997.1"/>
    <property type="molecule type" value="Genomic_DNA"/>
</dbReference>
<evidence type="ECO:0000313" key="3">
    <source>
        <dbReference type="Proteomes" id="UP000198305"/>
    </source>
</evidence>
<feature type="domain" description="HTH cro/C1-type" evidence="1">
    <location>
        <begin position="12"/>
        <end position="43"/>
    </location>
</feature>
<evidence type="ECO:0000313" key="2">
    <source>
        <dbReference type="EMBL" id="SNR75997.1"/>
    </source>
</evidence>
<dbReference type="PROSITE" id="PS50943">
    <property type="entry name" value="HTH_CROC1"/>
    <property type="match status" value="1"/>
</dbReference>
<dbReference type="InterPro" id="IPR010982">
    <property type="entry name" value="Lambda_DNA-bd_dom_sf"/>
</dbReference>
<gene>
    <name evidence="2" type="ORF">SAMN05192560_0931</name>
</gene>
<dbReference type="Gene3D" id="1.10.260.40">
    <property type="entry name" value="lambda repressor-like DNA-binding domains"/>
    <property type="match status" value="1"/>
</dbReference>
<dbReference type="OrthoDB" id="6120544at2"/>